<dbReference type="InterPro" id="IPR050742">
    <property type="entry name" value="Helicase_Restrict-Modif_Enz"/>
</dbReference>
<dbReference type="GO" id="GO:0009035">
    <property type="term" value="F:type I site-specific deoxyribonuclease activity"/>
    <property type="evidence" value="ECO:0007669"/>
    <property type="project" value="UniProtKB-EC"/>
</dbReference>
<dbReference type="GO" id="GO:0003677">
    <property type="term" value="F:DNA binding"/>
    <property type="evidence" value="ECO:0007669"/>
    <property type="project" value="UniProtKB-KW"/>
</dbReference>
<evidence type="ECO:0000259" key="3">
    <source>
        <dbReference type="PROSITE" id="PS51194"/>
    </source>
</evidence>
<dbReference type="REBASE" id="358427">
    <property type="entry name" value="Csp95ORF4085P"/>
</dbReference>
<evidence type="ECO:0000259" key="2">
    <source>
        <dbReference type="PROSITE" id="PS51192"/>
    </source>
</evidence>
<dbReference type="CDD" id="cd18032">
    <property type="entry name" value="DEXHc_RE_I_III_res"/>
    <property type="match status" value="1"/>
</dbReference>
<proteinExistence type="predicted"/>
<dbReference type="GO" id="GO:0005524">
    <property type="term" value="F:ATP binding"/>
    <property type="evidence" value="ECO:0007669"/>
    <property type="project" value="UniProtKB-KW"/>
</dbReference>
<evidence type="ECO:0000313" key="5">
    <source>
        <dbReference type="Proteomes" id="UP000324646"/>
    </source>
</evidence>
<evidence type="ECO:0000256" key="1">
    <source>
        <dbReference type="SAM" id="Coils"/>
    </source>
</evidence>
<keyword evidence="1" id="KW-0175">Coiled coil</keyword>
<reference evidence="4 5" key="1">
    <citation type="submission" date="2019-07" db="EMBL/GenBank/DDBJ databases">
        <title>Complete genome of Crassaminicella thermophila SY095.</title>
        <authorList>
            <person name="Li X."/>
        </authorList>
    </citation>
    <scope>NUCLEOTIDE SEQUENCE [LARGE SCALE GENOMIC DNA]</scope>
    <source>
        <strain evidence="4 5">SY095</strain>
    </source>
</reference>
<name>A0A5C0SCD4_CRATE</name>
<dbReference type="PROSITE" id="PS51192">
    <property type="entry name" value="HELICASE_ATP_BIND_1"/>
    <property type="match status" value="1"/>
</dbReference>
<dbReference type="Gene3D" id="3.90.1570.30">
    <property type="match status" value="1"/>
</dbReference>
<dbReference type="Gene3D" id="3.40.50.300">
    <property type="entry name" value="P-loop containing nucleotide triphosphate hydrolases"/>
    <property type="match status" value="2"/>
</dbReference>
<keyword evidence="5" id="KW-1185">Reference proteome</keyword>
<dbReference type="SMART" id="SM00487">
    <property type="entry name" value="DEXDc"/>
    <property type="match status" value="1"/>
</dbReference>
<dbReference type="Pfam" id="PF13643">
    <property type="entry name" value="DUF4145"/>
    <property type="match status" value="1"/>
</dbReference>
<dbReference type="AlphaFoldDB" id="A0A5C0SCD4"/>
<feature type="domain" description="Helicase C-terminal" evidence="3">
    <location>
        <begin position="595"/>
        <end position="775"/>
    </location>
</feature>
<dbReference type="InterPro" id="IPR013670">
    <property type="entry name" value="EcoEI_R_C_dom"/>
</dbReference>
<dbReference type="GO" id="GO:0009307">
    <property type="term" value="P:DNA restriction-modification system"/>
    <property type="evidence" value="ECO:0007669"/>
    <property type="project" value="UniProtKB-KW"/>
</dbReference>
<dbReference type="GO" id="GO:0005829">
    <property type="term" value="C:cytosol"/>
    <property type="evidence" value="ECO:0007669"/>
    <property type="project" value="TreeGrafter"/>
</dbReference>
<dbReference type="Pfam" id="PF00271">
    <property type="entry name" value="Helicase_C"/>
    <property type="match status" value="1"/>
</dbReference>
<dbReference type="KEGG" id="crs:FQB35_04095"/>
<dbReference type="Proteomes" id="UP000324646">
    <property type="component" value="Chromosome"/>
</dbReference>
<feature type="coiled-coil region" evidence="1">
    <location>
        <begin position="143"/>
        <end position="192"/>
    </location>
</feature>
<dbReference type="Pfam" id="PF04313">
    <property type="entry name" value="HSDR_N"/>
    <property type="match status" value="1"/>
</dbReference>
<dbReference type="InterPro" id="IPR006935">
    <property type="entry name" value="Helicase/UvrB_N"/>
</dbReference>
<feature type="domain" description="Helicase ATP-binding" evidence="2">
    <location>
        <begin position="357"/>
        <end position="517"/>
    </location>
</feature>
<evidence type="ECO:0000313" key="4">
    <source>
        <dbReference type="EMBL" id="QEK11607.1"/>
    </source>
</evidence>
<dbReference type="SUPFAM" id="SSF52540">
    <property type="entry name" value="P-loop containing nucleoside triphosphate hydrolases"/>
    <property type="match status" value="2"/>
</dbReference>
<dbReference type="InterPro" id="IPR007409">
    <property type="entry name" value="Restrct_endonuc_type1_HsdR_N"/>
</dbReference>
<dbReference type="InterPro" id="IPR025285">
    <property type="entry name" value="DUF4145"/>
</dbReference>
<gene>
    <name evidence="4" type="ORF">FQB35_04095</name>
</gene>
<dbReference type="Pfam" id="PF08463">
    <property type="entry name" value="EcoEI_R_C"/>
    <property type="match status" value="1"/>
</dbReference>
<dbReference type="EMBL" id="CP042243">
    <property type="protein sequence ID" value="QEK11607.1"/>
    <property type="molecule type" value="Genomic_DNA"/>
</dbReference>
<dbReference type="RefSeq" id="WP_148808762.1">
    <property type="nucleotide sequence ID" value="NZ_CP042243.1"/>
</dbReference>
<dbReference type="InterPro" id="IPR001650">
    <property type="entry name" value="Helicase_C-like"/>
</dbReference>
<dbReference type="OrthoDB" id="9758243at2"/>
<organism evidence="4 5">
    <name type="scientific">Crassaminicella thermophila</name>
    <dbReference type="NCBI Taxonomy" id="2599308"/>
    <lineage>
        <taxon>Bacteria</taxon>
        <taxon>Bacillati</taxon>
        <taxon>Bacillota</taxon>
        <taxon>Clostridia</taxon>
        <taxon>Eubacteriales</taxon>
        <taxon>Clostridiaceae</taxon>
        <taxon>Crassaminicella</taxon>
    </lineage>
</organism>
<sequence length="1108" mass="129175">MQSNFSFLKKHKLYDSFSGACIEAEKSLVVSFATTAILARRALELAVKWVYSYDEELAVPYQDNLSTLIHDYNFKSIIDVKLLPMLKYIQQLGNKAVHTNIPINREQAVLALKNLFEFISWIDYCYSDELNTAEFDESILQDSEQEKKTRKELQDLYERLSSKDRKLEEVIKENKELRKKMTSKRIENEQQRNFEVDEISEFKTRKMYIDLEFELAGWTIGTDCREEVEVQDMPNDSGVGYVDYVLYGDDGKPLAVVEAKKTSVNPRVGKQQAKLYADCLEKEHNIRPVIFYTNGFEYYLWDDTSYPERQVSGIYTKSELEWLIYKRTNKKSLKSVYIKDEITNRPYQKMAIQAVCDTLEKGNRKALLVMATGSGKTRTAISIVDVLYRKGWVKNVLFLADRKALVKQAKKNFKNLLPELSLCNLLDNKDNPESRMVFSTYPTMMNAIDETKRKDGTRLFSSGHFDLIIIDESHRSIYKKYQAIFDFFDAILLGLTATPKDDIDKNTYEVFDLENNVPTFAYELEEAVNDGYLVPYHTIETKLKFMEEGIHYDDLSDEEKEQFEETFDDDVKDISSEALNTFLFNNNTVDTVLQTLMEKGIKVEGGDKLGKTIIFAKNKKHADFIVKRFDALYPEYKGEFAKTIYTGINYVDTIIDDFSTKDKLPQIAVSVDMLDTGIDIPEIVNLVFFKKVRSKAKFWQMIGRGTRLCENLFGTGLHKDGFRMFDYCSNFEYFRENKRGKETKITKSLTEKLFNIKVDIIKELQRLEYQKDEYIAYREELIDELVKSIVQIDESKFTSRMKIQYIHKYNQKTAWNNISDIEARELEEHIAPLINPIDDDELAKRFDYLMLTIEYAHLKGFVASKPKMKVVDTAEELSNKGSIAIVKSQEELILRVQTNEFWEEADIFDYEVVRKAFRDLIKFLDKNFSEIYYTNFTDEVLQIHVNPGEFTVNDLKSYRKKVNHYLKEHQDDLVVYKIRNNKPITTEDIKHLEKVLWEKLGTKEDYEREYGDESLLKLASKIVGLDPKAANEAFSEFLTDETLNSNQMEFVKLIVNHIISNGSIDKTILNEHPFNKYGNVVSLFENKLDTIKKIIKKIDELNARINVG</sequence>
<dbReference type="Pfam" id="PF04851">
    <property type="entry name" value="ResIII"/>
    <property type="match status" value="1"/>
</dbReference>
<accession>A0A5C0SCD4</accession>
<dbReference type="InterPro" id="IPR027417">
    <property type="entry name" value="P-loop_NTPase"/>
</dbReference>
<dbReference type="CDD" id="cd18799">
    <property type="entry name" value="SF2_C_EcoAI-like"/>
    <property type="match status" value="1"/>
</dbReference>
<protein>
    <submittedName>
        <fullName evidence="4">DUF4145 domain-containing protein</fullName>
    </submittedName>
</protein>
<dbReference type="PANTHER" id="PTHR47396:SF1">
    <property type="entry name" value="ATP-DEPENDENT HELICASE IRC3-RELATED"/>
    <property type="match status" value="1"/>
</dbReference>
<dbReference type="InterPro" id="IPR014001">
    <property type="entry name" value="Helicase_ATP-bd"/>
</dbReference>
<dbReference type="PROSITE" id="PS51194">
    <property type="entry name" value="HELICASE_CTER"/>
    <property type="match status" value="1"/>
</dbReference>
<dbReference type="PANTHER" id="PTHR47396">
    <property type="entry name" value="TYPE I RESTRICTION ENZYME ECOKI R PROTEIN"/>
    <property type="match status" value="1"/>
</dbReference>